<gene>
    <name evidence="1" type="ORF">CNMCM6805_002857</name>
</gene>
<keyword evidence="2" id="KW-1185">Reference proteome</keyword>
<dbReference type="EMBL" id="JAAAPX010000176">
    <property type="protein sequence ID" value="KAF4227563.1"/>
    <property type="molecule type" value="Genomic_DNA"/>
</dbReference>
<proteinExistence type="predicted"/>
<sequence>MAQNISSVDETSQNDRFVCEAFRQRHIAYLQHILRLSAFNNGRAYPCILAEIERQSTLINELSSAISSHSQELQRERIAHAQTSQALQIERNLRAKDLMTIDRQSQQLLDCQEAKSATERDLHLERERLEDTAAELDRTQRKFQLVDSLVDAMLLEEDSYLKLPDRARQITDVILDLEKQLEAKYRAVLDEKDELIAKLNQHVSKADLREAGTRRAQSETTFLP</sequence>
<comment type="caution">
    <text evidence="1">The sequence shown here is derived from an EMBL/GenBank/DDBJ whole genome shotgun (WGS) entry which is preliminary data.</text>
</comment>
<reference evidence="1" key="1">
    <citation type="journal article" date="2020" name="bioRxiv">
        <title>Genomic and phenotypic heterogeneity of clinical isolates of the human pathogens Aspergillus fumigatus, Aspergillus lentulus and Aspergillus fumigatiaffinis.</title>
        <authorList>
            <person name="dos Santos R.A.C."/>
            <person name="Steenwyk J.L."/>
            <person name="Rivero-Menendez O."/>
            <person name="Mead M.E."/>
            <person name="Silva L.P."/>
            <person name="Bastos R.W."/>
            <person name="Alastruey-Izquierdo A."/>
            <person name="Goldman G.H."/>
            <person name="Rokas A."/>
        </authorList>
    </citation>
    <scope>NUCLEOTIDE SEQUENCE</scope>
    <source>
        <strain evidence="1">CNM-CM6805</strain>
    </source>
</reference>
<evidence type="ECO:0000313" key="2">
    <source>
        <dbReference type="Proteomes" id="UP000653565"/>
    </source>
</evidence>
<evidence type="ECO:0000313" key="1">
    <source>
        <dbReference type="EMBL" id="KAF4227563.1"/>
    </source>
</evidence>
<organism evidence="1 2">
    <name type="scientific">Aspergillus fumigatiaffinis</name>
    <dbReference type="NCBI Taxonomy" id="340414"/>
    <lineage>
        <taxon>Eukaryota</taxon>
        <taxon>Fungi</taxon>
        <taxon>Dikarya</taxon>
        <taxon>Ascomycota</taxon>
        <taxon>Pezizomycotina</taxon>
        <taxon>Eurotiomycetes</taxon>
        <taxon>Eurotiomycetidae</taxon>
        <taxon>Eurotiales</taxon>
        <taxon>Aspergillaceae</taxon>
        <taxon>Aspergillus</taxon>
        <taxon>Aspergillus subgen. Fumigati</taxon>
    </lineage>
</organism>
<reference evidence="1" key="2">
    <citation type="submission" date="2020-04" db="EMBL/GenBank/DDBJ databases">
        <authorList>
            <person name="Santos R.A.C."/>
            <person name="Steenwyk J.L."/>
            <person name="Rivero-Menendez O."/>
            <person name="Mead M.E."/>
            <person name="Silva L.P."/>
            <person name="Bastos R.W."/>
            <person name="Alastruey-Izquierdo A."/>
            <person name="Goldman G.H."/>
            <person name="Rokas A."/>
        </authorList>
    </citation>
    <scope>NUCLEOTIDE SEQUENCE</scope>
    <source>
        <strain evidence="1">CNM-CM6805</strain>
    </source>
</reference>
<name>A0A8H4ECI5_9EURO</name>
<dbReference type="Proteomes" id="UP000653565">
    <property type="component" value="Unassembled WGS sequence"/>
</dbReference>
<protein>
    <submittedName>
        <fullName evidence="1">Uncharacterized protein</fullName>
    </submittedName>
</protein>
<accession>A0A8H4ECI5</accession>
<dbReference type="OrthoDB" id="4508923at2759"/>
<dbReference type="AlphaFoldDB" id="A0A8H4ECI5"/>